<reference evidence="2" key="1">
    <citation type="submission" date="2016-10" db="EMBL/GenBank/DDBJ databases">
        <authorList>
            <person name="Varghese N."/>
            <person name="Submissions S."/>
        </authorList>
    </citation>
    <scope>NUCLEOTIDE SEQUENCE [LARGE SCALE GENOMIC DNA]</scope>
    <source>
        <strain evidence="2">CGMCC 1.1761</strain>
    </source>
</reference>
<keyword evidence="2" id="KW-1185">Reference proteome</keyword>
<organism evidence="1 2">
    <name type="scientific">Ancylobacter rudongensis</name>
    <dbReference type="NCBI Taxonomy" id="177413"/>
    <lineage>
        <taxon>Bacteria</taxon>
        <taxon>Pseudomonadati</taxon>
        <taxon>Pseudomonadota</taxon>
        <taxon>Alphaproteobacteria</taxon>
        <taxon>Hyphomicrobiales</taxon>
        <taxon>Xanthobacteraceae</taxon>
        <taxon>Ancylobacter</taxon>
    </lineage>
</organism>
<dbReference type="EMBL" id="FMTP01000010">
    <property type="protein sequence ID" value="SCW95505.1"/>
    <property type="molecule type" value="Genomic_DNA"/>
</dbReference>
<proteinExistence type="predicted"/>
<evidence type="ECO:0000313" key="1">
    <source>
        <dbReference type="EMBL" id="SCW95505.1"/>
    </source>
</evidence>
<accession>A0A1G4URC1</accession>
<sequence>MQEISRQQFDEALSVSLTEVFDGFFGRHHIEVLKGDERLVMLVADCEKTDYHNSSYFYAQGARERSEKLIVTRYYALNALSEAYELIARITNAHYEQVL</sequence>
<gene>
    <name evidence="1" type="ORF">SAMN05660859_0043</name>
</gene>
<name>A0A1G4URC1_9HYPH</name>
<evidence type="ECO:0000313" key="2">
    <source>
        <dbReference type="Proteomes" id="UP000198889"/>
    </source>
</evidence>
<dbReference type="Proteomes" id="UP000198889">
    <property type="component" value="Unassembled WGS sequence"/>
</dbReference>
<dbReference type="RefSeq" id="WP_091444070.1">
    <property type="nucleotide sequence ID" value="NZ_FMTP01000010.1"/>
</dbReference>
<dbReference type="AlphaFoldDB" id="A0A1G4URC1"/>
<protein>
    <submittedName>
        <fullName evidence="1">Uncharacterized protein</fullName>
    </submittedName>
</protein>